<evidence type="ECO:0000313" key="1">
    <source>
        <dbReference type="EMBL" id="CAG8670647.1"/>
    </source>
</evidence>
<protein>
    <submittedName>
        <fullName evidence="1">10993_t:CDS:1</fullName>
    </submittedName>
</protein>
<sequence length="291" mass="32684">LTNISLEIDTIDASNLDILYVDTYDTELSKWETINNYKSLPNETPSFQNPWISNKTTGISYQFQNMENGVIIFDTINFAWTGSISNPRNLFPSYYYLSYHVPVLLQNGQILYIGGKSSENNQTLMNRILSYDTLKDSWQINNTTGNTPGERKDHTAVLTSDGQVIVYGGESNLSIPAIPYLAVLNTSKTPYMWLTPIEENSIGSLAGHTSVMFKNYMITAFAPITFYQLLDLGMATYKWSLVSNSTNAPLQIPPIHPIQSNLSGNDASFDRFNNFSLNTRWIVTILVIVVA</sequence>
<proteinExistence type="predicted"/>
<feature type="non-terminal residue" evidence="1">
    <location>
        <position position="1"/>
    </location>
</feature>
<gene>
    <name evidence="1" type="ORF">SPELUC_LOCUS9643</name>
</gene>
<evidence type="ECO:0000313" key="2">
    <source>
        <dbReference type="Proteomes" id="UP000789366"/>
    </source>
</evidence>
<feature type="non-terminal residue" evidence="1">
    <location>
        <position position="291"/>
    </location>
</feature>
<keyword evidence="2" id="KW-1185">Reference proteome</keyword>
<dbReference type="EMBL" id="CAJVPW010016520">
    <property type="protein sequence ID" value="CAG8670647.1"/>
    <property type="molecule type" value="Genomic_DNA"/>
</dbReference>
<dbReference type="Proteomes" id="UP000789366">
    <property type="component" value="Unassembled WGS sequence"/>
</dbReference>
<name>A0ACA9NR86_9GLOM</name>
<reference evidence="1" key="1">
    <citation type="submission" date="2021-06" db="EMBL/GenBank/DDBJ databases">
        <authorList>
            <person name="Kallberg Y."/>
            <person name="Tangrot J."/>
            <person name="Rosling A."/>
        </authorList>
    </citation>
    <scope>NUCLEOTIDE SEQUENCE</scope>
    <source>
        <strain evidence="1">28 12/20/2015</strain>
    </source>
</reference>
<comment type="caution">
    <text evidence="1">The sequence shown here is derived from an EMBL/GenBank/DDBJ whole genome shotgun (WGS) entry which is preliminary data.</text>
</comment>
<organism evidence="1 2">
    <name type="scientific">Cetraspora pellucida</name>
    <dbReference type="NCBI Taxonomy" id="1433469"/>
    <lineage>
        <taxon>Eukaryota</taxon>
        <taxon>Fungi</taxon>
        <taxon>Fungi incertae sedis</taxon>
        <taxon>Mucoromycota</taxon>
        <taxon>Glomeromycotina</taxon>
        <taxon>Glomeromycetes</taxon>
        <taxon>Diversisporales</taxon>
        <taxon>Gigasporaceae</taxon>
        <taxon>Cetraspora</taxon>
    </lineage>
</organism>
<accession>A0ACA9NR86</accession>